<dbReference type="eggNOG" id="COG2226">
    <property type="taxonomic scope" value="Bacteria"/>
</dbReference>
<dbReference type="Proteomes" id="UP000006294">
    <property type="component" value="Chromosome"/>
</dbReference>
<dbReference type="GO" id="GO:0008168">
    <property type="term" value="F:methyltransferase activity"/>
    <property type="evidence" value="ECO:0007669"/>
    <property type="project" value="UniProtKB-KW"/>
</dbReference>
<dbReference type="Gene3D" id="2.20.25.110">
    <property type="entry name" value="S-adenosyl-L-methionine-dependent methyltransferases"/>
    <property type="match status" value="1"/>
</dbReference>
<keyword evidence="3" id="KW-0489">Methyltransferase</keyword>
<protein>
    <submittedName>
        <fullName evidence="3">Putative methyltransferase</fullName>
    </submittedName>
</protein>
<keyword evidence="1 3" id="KW-0808">Transferase</keyword>
<dbReference type="Gene3D" id="3.40.50.150">
    <property type="entry name" value="Vaccinia Virus protein VP39"/>
    <property type="match status" value="1"/>
</dbReference>
<dbReference type="PATRIC" id="fig|698758.3.peg.1083"/>
<keyword evidence="4" id="KW-1185">Reference proteome</keyword>
<dbReference type="PANTHER" id="PTHR43861">
    <property type="entry name" value="TRANS-ACONITATE 2-METHYLTRANSFERASE-RELATED"/>
    <property type="match status" value="1"/>
</dbReference>
<organism evidence="3 4">
    <name type="scientific">Amphibacillus xylanus (strain ATCC 51415 / DSM 6626 / JCM 7361 / LMG 17667 / NBRC 15112 / Ep01)</name>
    <dbReference type="NCBI Taxonomy" id="698758"/>
    <lineage>
        <taxon>Bacteria</taxon>
        <taxon>Bacillati</taxon>
        <taxon>Bacillota</taxon>
        <taxon>Bacilli</taxon>
        <taxon>Bacillales</taxon>
        <taxon>Bacillaceae</taxon>
        <taxon>Amphibacillus</taxon>
    </lineage>
</organism>
<sequence>MTYRQLAKLYDFLMKDAPYDQWTSFTKQFIDQKKPANQISILDLGCGTGQVTWRLAEKGYQVTGVDLSEDMLTEASALANEKNLHVQWLQQDITELEGLYDYDVIVSYCDVINYITDPDKLMQGFQRIYDSLDQSGVFLFDVHSMNHVKNEMVDQLFSEVYDDLSYIWFCYPGEFEGEMTHELTFFIKDSDQYQRFDEFHHQRTYPISTYLTMLKEVGFKDIKVFADFQFDEEIIEPFDESEGDRFFFACRK</sequence>
<dbReference type="HOGENOM" id="CLU_069129_5_2_9"/>
<feature type="domain" description="Methyltransferase" evidence="2">
    <location>
        <begin position="41"/>
        <end position="136"/>
    </location>
</feature>
<dbReference type="EMBL" id="AP012050">
    <property type="protein sequence ID" value="BAM47219.1"/>
    <property type="molecule type" value="Genomic_DNA"/>
</dbReference>
<dbReference type="STRING" id="698758.AXY_10870"/>
<dbReference type="OrthoDB" id="9811589at2"/>
<dbReference type="GO" id="GO:0032259">
    <property type="term" value="P:methylation"/>
    <property type="evidence" value="ECO:0007669"/>
    <property type="project" value="UniProtKB-KW"/>
</dbReference>
<evidence type="ECO:0000259" key="2">
    <source>
        <dbReference type="Pfam" id="PF13649"/>
    </source>
</evidence>
<name>K0IXU0_AMPXN</name>
<dbReference type="InterPro" id="IPR029063">
    <property type="entry name" value="SAM-dependent_MTases_sf"/>
</dbReference>
<dbReference type="SUPFAM" id="SSF53335">
    <property type="entry name" value="S-adenosyl-L-methionine-dependent methyltransferases"/>
    <property type="match status" value="1"/>
</dbReference>
<dbReference type="Pfam" id="PF13649">
    <property type="entry name" value="Methyltransf_25"/>
    <property type="match status" value="1"/>
</dbReference>
<evidence type="ECO:0000256" key="1">
    <source>
        <dbReference type="ARBA" id="ARBA00022679"/>
    </source>
</evidence>
<evidence type="ECO:0000313" key="3">
    <source>
        <dbReference type="EMBL" id="BAM47219.1"/>
    </source>
</evidence>
<accession>K0IXU0</accession>
<dbReference type="RefSeq" id="WP_015009824.1">
    <property type="nucleotide sequence ID" value="NC_018704.1"/>
</dbReference>
<gene>
    <name evidence="3" type="ordered locus">AXY_10870</name>
</gene>
<dbReference type="InterPro" id="IPR041698">
    <property type="entry name" value="Methyltransf_25"/>
</dbReference>
<dbReference type="AlphaFoldDB" id="K0IXU0"/>
<proteinExistence type="predicted"/>
<reference evidence="3 4" key="1">
    <citation type="submission" date="2011-01" db="EMBL/GenBank/DDBJ databases">
        <title>Whole genome sequence of Amphibacillus xylinus NBRC 15112.</title>
        <authorList>
            <person name="Nakazawa H."/>
            <person name="Katano Y."/>
            <person name="Nakamura S."/>
            <person name="Sasagawa M."/>
            <person name="Fukada J."/>
            <person name="Arai T."/>
            <person name="Sasakura N."/>
            <person name="Mochizuki D."/>
            <person name="Hosoyama A."/>
            <person name="Harada K."/>
            <person name="Horikawa H."/>
            <person name="Kato Y."/>
            <person name="Harada T."/>
            <person name="Sasaki K."/>
            <person name="Sekiguchi M."/>
            <person name="Hodoyama M."/>
            <person name="Nishiko R."/>
            <person name="Narita H."/>
            <person name="Hanamaki A."/>
            <person name="Hata C."/>
            <person name="Konno Y."/>
            <person name="Niimura Y."/>
            <person name="Yamazaki S."/>
            <person name="Fujita N."/>
        </authorList>
    </citation>
    <scope>NUCLEOTIDE SEQUENCE [LARGE SCALE GENOMIC DNA]</scope>
    <source>
        <strain evidence="4">ATCC 51415 / DSM 6626 / JCM 7361 / LMG 17667 / NBRC 15112 / Ep01</strain>
    </source>
</reference>
<dbReference type="KEGG" id="axl:AXY_10870"/>
<evidence type="ECO:0000313" key="4">
    <source>
        <dbReference type="Proteomes" id="UP000006294"/>
    </source>
</evidence>
<dbReference type="CDD" id="cd02440">
    <property type="entry name" value="AdoMet_MTases"/>
    <property type="match status" value="1"/>
</dbReference>